<reference evidence="1" key="1">
    <citation type="journal article" date="2014" name="Front. Microbiol.">
        <title>High frequency of phylogenetically diverse reductive dehalogenase-homologous genes in deep subseafloor sedimentary metagenomes.</title>
        <authorList>
            <person name="Kawai M."/>
            <person name="Futagami T."/>
            <person name="Toyoda A."/>
            <person name="Takaki Y."/>
            <person name="Nishi S."/>
            <person name="Hori S."/>
            <person name="Arai W."/>
            <person name="Tsubouchi T."/>
            <person name="Morono Y."/>
            <person name="Uchiyama I."/>
            <person name="Ito T."/>
            <person name="Fujiyama A."/>
            <person name="Inagaki F."/>
            <person name="Takami H."/>
        </authorList>
    </citation>
    <scope>NUCLEOTIDE SEQUENCE</scope>
    <source>
        <strain evidence="1">Expedition CK06-06</strain>
    </source>
</reference>
<sequence length="54" mass="6588">MRVTFNRIVEGVCSSFAVVSPEHAQNMLSKQVVKLRWEWAEKYFHWRYRGEITW</sequence>
<name>X1P7I8_9ZZZZ</name>
<proteinExistence type="predicted"/>
<evidence type="ECO:0000313" key="1">
    <source>
        <dbReference type="EMBL" id="GAI26889.1"/>
    </source>
</evidence>
<dbReference type="AlphaFoldDB" id="X1P7I8"/>
<comment type="caution">
    <text evidence="1">The sequence shown here is derived from an EMBL/GenBank/DDBJ whole genome shotgun (WGS) entry which is preliminary data.</text>
</comment>
<organism evidence="1">
    <name type="scientific">marine sediment metagenome</name>
    <dbReference type="NCBI Taxonomy" id="412755"/>
    <lineage>
        <taxon>unclassified sequences</taxon>
        <taxon>metagenomes</taxon>
        <taxon>ecological metagenomes</taxon>
    </lineage>
</organism>
<protein>
    <submittedName>
        <fullName evidence="1">Uncharacterized protein</fullName>
    </submittedName>
</protein>
<dbReference type="EMBL" id="BARV01015100">
    <property type="protein sequence ID" value="GAI26889.1"/>
    <property type="molecule type" value="Genomic_DNA"/>
</dbReference>
<gene>
    <name evidence="1" type="ORF">S06H3_26167</name>
</gene>
<accession>X1P7I8</accession>